<reference evidence="2" key="2">
    <citation type="journal article" date="2013" name="PLoS Genet.">
        <title>Comparative genome structure, secondary metabolite, and effector coding capacity across Cochliobolus pathogens.</title>
        <authorList>
            <person name="Condon B.J."/>
            <person name="Leng Y."/>
            <person name="Wu D."/>
            <person name="Bushley K.E."/>
            <person name="Ohm R.A."/>
            <person name="Otillar R."/>
            <person name="Martin J."/>
            <person name="Schackwitz W."/>
            <person name="Grimwood J."/>
            <person name="MohdZainudin N."/>
            <person name="Xue C."/>
            <person name="Wang R."/>
            <person name="Manning V.A."/>
            <person name="Dhillon B."/>
            <person name="Tu Z.J."/>
            <person name="Steffenson B.J."/>
            <person name="Salamov A."/>
            <person name="Sun H."/>
            <person name="Lowry S."/>
            <person name="LaButti K."/>
            <person name="Han J."/>
            <person name="Copeland A."/>
            <person name="Lindquist E."/>
            <person name="Barry K."/>
            <person name="Schmutz J."/>
            <person name="Baker S.E."/>
            <person name="Ciuffetti L.M."/>
            <person name="Grigoriev I.V."/>
            <person name="Zhong S."/>
            <person name="Turgeon B.G."/>
        </authorList>
    </citation>
    <scope>NUCLEOTIDE SEQUENCE [LARGE SCALE GENOMIC DNA]</scope>
    <source>
        <strain evidence="2">ND90Pr / ATCC 201652</strain>
    </source>
</reference>
<sequence>MTMTIKWRNLIITSISMTKTANRIILSAQRAIHTVNTVSPTNPQSIKSSSYPHTYCPLLPPNHTRAIPRFRQSRSGDDQTHDDFLSTLSPLVSHKLREKRPTIPTIKQRVKSGLGKQSLRSHLWTHDLHSFKMR</sequence>
<accession>M2TDR3</accession>
<organism evidence="1 2">
    <name type="scientific">Cochliobolus sativus (strain ND90Pr / ATCC 201652)</name>
    <name type="common">Common root rot and spot blotch fungus</name>
    <name type="synonym">Bipolaris sorokiniana</name>
    <dbReference type="NCBI Taxonomy" id="665912"/>
    <lineage>
        <taxon>Eukaryota</taxon>
        <taxon>Fungi</taxon>
        <taxon>Dikarya</taxon>
        <taxon>Ascomycota</taxon>
        <taxon>Pezizomycotina</taxon>
        <taxon>Dothideomycetes</taxon>
        <taxon>Pleosporomycetidae</taxon>
        <taxon>Pleosporales</taxon>
        <taxon>Pleosporineae</taxon>
        <taxon>Pleosporaceae</taxon>
        <taxon>Bipolaris</taxon>
    </lineage>
</organism>
<dbReference type="Proteomes" id="UP000016934">
    <property type="component" value="Unassembled WGS sequence"/>
</dbReference>
<evidence type="ECO:0000313" key="1">
    <source>
        <dbReference type="EMBL" id="EMD67381.1"/>
    </source>
</evidence>
<proteinExistence type="predicted"/>
<gene>
    <name evidence="1" type="ORF">COCSADRAFT_288832</name>
</gene>
<dbReference type="AlphaFoldDB" id="M2TDR3"/>
<dbReference type="GeneID" id="19135941"/>
<keyword evidence="2" id="KW-1185">Reference proteome</keyword>
<dbReference type="RefSeq" id="XP_007697051.1">
    <property type="nucleotide sequence ID" value="XM_007698861.1"/>
</dbReference>
<name>M2TDR3_COCSN</name>
<evidence type="ECO:0000313" key="2">
    <source>
        <dbReference type="Proteomes" id="UP000016934"/>
    </source>
</evidence>
<dbReference type="KEGG" id="bsc:COCSADRAFT_288832"/>
<dbReference type="EMBL" id="KB445639">
    <property type="protein sequence ID" value="EMD67381.1"/>
    <property type="molecule type" value="Genomic_DNA"/>
</dbReference>
<dbReference type="HOGENOM" id="CLU_1896035_0_0_1"/>
<reference evidence="1 2" key="1">
    <citation type="journal article" date="2012" name="PLoS Pathog.">
        <title>Diverse lifestyles and strategies of plant pathogenesis encoded in the genomes of eighteen Dothideomycetes fungi.</title>
        <authorList>
            <person name="Ohm R.A."/>
            <person name="Feau N."/>
            <person name="Henrissat B."/>
            <person name="Schoch C.L."/>
            <person name="Horwitz B.A."/>
            <person name="Barry K.W."/>
            <person name="Condon B.J."/>
            <person name="Copeland A.C."/>
            <person name="Dhillon B."/>
            <person name="Glaser F."/>
            <person name="Hesse C.N."/>
            <person name="Kosti I."/>
            <person name="LaButti K."/>
            <person name="Lindquist E.A."/>
            <person name="Lucas S."/>
            <person name="Salamov A.A."/>
            <person name="Bradshaw R.E."/>
            <person name="Ciuffetti L."/>
            <person name="Hamelin R.C."/>
            <person name="Kema G.H.J."/>
            <person name="Lawrence C."/>
            <person name="Scott J.A."/>
            <person name="Spatafora J.W."/>
            <person name="Turgeon B.G."/>
            <person name="de Wit P.J.G.M."/>
            <person name="Zhong S."/>
            <person name="Goodwin S.B."/>
            <person name="Grigoriev I.V."/>
        </authorList>
    </citation>
    <scope>NUCLEOTIDE SEQUENCE [LARGE SCALE GENOMIC DNA]</scope>
    <source>
        <strain evidence="2">ND90Pr / ATCC 201652</strain>
    </source>
</reference>
<protein>
    <submittedName>
        <fullName evidence="1">Uncharacterized protein</fullName>
    </submittedName>
</protein>